<reference evidence="2" key="1">
    <citation type="submission" date="2020-12" db="EMBL/GenBank/DDBJ databases">
        <authorList>
            <person name="Rodrigo-Torres L."/>
            <person name="Arahal R. D."/>
            <person name="Lucena T."/>
        </authorList>
    </citation>
    <scope>NUCLEOTIDE SEQUENCE</scope>
    <source>
        <strain evidence="2">CECT 9390</strain>
    </source>
</reference>
<keyword evidence="3" id="KW-1185">Reference proteome</keyword>
<dbReference type="PANTHER" id="PTHR34818:SF1">
    <property type="entry name" value="PROTEIN BLI-3"/>
    <property type="match status" value="1"/>
</dbReference>
<dbReference type="InterPro" id="IPR038725">
    <property type="entry name" value="YdaG_split_barrel_FMN-bd"/>
</dbReference>
<gene>
    <name evidence="2" type="primary">ydaG</name>
    <name evidence="2" type="ORF">CHRY9390_02899</name>
</gene>
<name>A0A9N8MJA8_9FLAO</name>
<evidence type="ECO:0000259" key="1">
    <source>
        <dbReference type="Pfam" id="PF16242"/>
    </source>
</evidence>
<dbReference type="InterPro" id="IPR052917">
    <property type="entry name" value="Stress-Dev_Protein"/>
</dbReference>
<dbReference type="SUPFAM" id="SSF50475">
    <property type="entry name" value="FMN-binding split barrel"/>
    <property type="match status" value="1"/>
</dbReference>
<evidence type="ECO:0000313" key="2">
    <source>
        <dbReference type="EMBL" id="CAD7814998.1"/>
    </source>
</evidence>
<organism evidence="2 3">
    <name type="scientific">Chryseobacterium aquaeductus</name>
    <dbReference type="NCBI Taxonomy" id="2675056"/>
    <lineage>
        <taxon>Bacteria</taxon>
        <taxon>Pseudomonadati</taxon>
        <taxon>Bacteroidota</taxon>
        <taxon>Flavobacteriia</taxon>
        <taxon>Flavobacteriales</taxon>
        <taxon>Weeksellaceae</taxon>
        <taxon>Chryseobacterium group</taxon>
        <taxon>Chryseobacterium</taxon>
    </lineage>
</organism>
<accession>A0A9N8MJA8</accession>
<dbReference type="RefSeq" id="WP_162089115.1">
    <property type="nucleotide sequence ID" value="NZ_CAJIMS010000001.1"/>
</dbReference>
<dbReference type="Pfam" id="PF16242">
    <property type="entry name" value="Pyrid_ox_like"/>
    <property type="match status" value="1"/>
</dbReference>
<dbReference type="EMBL" id="CAJIMS010000001">
    <property type="protein sequence ID" value="CAD7814998.1"/>
    <property type="molecule type" value="Genomic_DNA"/>
</dbReference>
<dbReference type="Proteomes" id="UP000662618">
    <property type="component" value="Unassembled WGS sequence"/>
</dbReference>
<evidence type="ECO:0000313" key="3">
    <source>
        <dbReference type="Proteomes" id="UP000662618"/>
    </source>
</evidence>
<dbReference type="PANTHER" id="PTHR34818">
    <property type="entry name" value="PROTEIN BLI-3"/>
    <property type="match status" value="1"/>
</dbReference>
<dbReference type="InterPro" id="IPR012349">
    <property type="entry name" value="Split_barrel_FMN-bd"/>
</dbReference>
<protein>
    <submittedName>
        <fullName evidence="2">General stress protein 26</fullName>
    </submittedName>
</protein>
<feature type="domain" description="General stress protein FMN-binding split barrel" evidence="1">
    <location>
        <begin position="10"/>
        <end position="157"/>
    </location>
</feature>
<sequence>MSTENLTHADAIKKIKELSEKARICMFATDLETLPITSRPMGLQETDEYGNLWFISSDASNKNFEIKDDNRVQLFFMNNSNSEYLSIYGEATIYKDKSTIEEKWSAMANAWFDGKDDPNVSIIRVEPKESYYWDTKAGKLVSMLSFVAAAVTGNKTDNSDGVEGNAKI</sequence>
<comment type="caution">
    <text evidence="2">The sequence shown here is derived from an EMBL/GenBank/DDBJ whole genome shotgun (WGS) entry which is preliminary data.</text>
</comment>
<proteinExistence type="predicted"/>
<dbReference type="Gene3D" id="2.30.110.10">
    <property type="entry name" value="Electron Transport, Fmn-binding Protein, Chain A"/>
    <property type="match status" value="1"/>
</dbReference>
<dbReference type="AlphaFoldDB" id="A0A9N8MJA8"/>